<accession>A0A286AD84</accession>
<protein>
    <submittedName>
        <fullName evidence="2">Uncharacterized protein</fullName>
    </submittedName>
</protein>
<evidence type="ECO:0000313" key="3">
    <source>
        <dbReference type="Proteomes" id="UP000219281"/>
    </source>
</evidence>
<dbReference type="EMBL" id="OCMT01000004">
    <property type="protein sequence ID" value="SOD19866.1"/>
    <property type="molecule type" value="Genomic_DNA"/>
</dbReference>
<dbReference type="Proteomes" id="UP000219281">
    <property type="component" value="Unassembled WGS sequence"/>
</dbReference>
<keyword evidence="3" id="KW-1185">Reference proteome</keyword>
<name>A0A286AD84_9SPHI</name>
<organism evidence="2 3">
    <name type="scientific">Pedobacter xixiisoli</name>
    <dbReference type="NCBI Taxonomy" id="1476464"/>
    <lineage>
        <taxon>Bacteria</taxon>
        <taxon>Pseudomonadati</taxon>
        <taxon>Bacteroidota</taxon>
        <taxon>Sphingobacteriia</taxon>
        <taxon>Sphingobacteriales</taxon>
        <taxon>Sphingobacteriaceae</taxon>
        <taxon>Pedobacter</taxon>
    </lineage>
</organism>
<reference evidence="3" key="1">
    <citation type="submission" date="2017-09" db="EMBL/GenBank/DDBJ databases">
        <authorList>
            <person name="Varghese N."/>
            <person name="Submissions S."/>
        </authorList>
    </citation>
    <scope>NUCLEOTIDE SEQUENCE [LARGE SCALE GENOMIC DNA]</scope>
    <source>
        <strain evidence="3">CGMCC 1.12803</strain>
    </source>
</reference>
<gene>
    <name evidence="2" type="ORF">SAMN06297358_3573</name>
</gene>
<dbReference type="AlphaFoldDB" id="A0A286AD84"/>
<sequence>MIKINHNKTTNFIISVLVSALLISVIESPKEFVDSIIKGFTF</sequence>
<keyword evidence="1" id="KW-0812">Transmembrane</keyword>
<keyword evidence="1" id="KW-1133">Transmembrane helix</keyword>
<evidence type="ECO:0000313" key="2">
    <source>
        <dbReference type="EMBL" id="SOD19866.1"/>
    </source>
</evidence>
<feature type="transmembrane region" description="Helical" evidence="1">
    <location>
        <begin position="9"/>
        <end position="26"/>
    </location>
</feature>
<evidence type="ECO:0000256" key="1">
    <source>
        <dbReference type="SAM" id="Phobius"/>
    </source>
</evidence>
<keyword evidence="1" id="KW-0472">Membrane</keyword>
<proteinExistence type="predicted"/>